<reference evidence="1 2" key="1">
    <citation type="submission" date="2018-02" db="EMBL/GenBank/DDBJ databases">
        <title>Draft genome sequence of Streptococcus oricebi CCUG 70868T type strain.</title>
        <authorList>
            <person name="Mendez V."/>
            <person name="Salva-Serra F."/>
            <person name="Jaen-Luchoro D."/>
            <person name="Gonzales-Siles L."/>
            <person name="Karlsson R."/>
            <person name="Engstrom-Jakobsson H."/>
            <person name="Busquets A."/>
            <person name="Gomila M."/>
            <person name="Pineiro-Iglesias B."/>
            <person name="Bennasar-Figueras A."/>
            <person name="Seeger M."/>
            <person name="Moore E."/>
        </authorList>
    </citation>
    <scope>NUCLEOTIDE SEQUENCE [LARGE SCALE GENOMIC DNA]</scope>
    <source>
        <strain evidence="1 2">CCUG 70868</strain>
    </source>
</reference>
<evidence type="ECO:0008006" key="3">
    <source>
        <dbReference type="Google" id="ProtNLM"/>
    </source>
</evidence>
<proteinExistence type="predicted"/>
<dbReference type="EMBL" id="PRDG01000001">
    <property type="protein sequence ID" value="MBP2622563.1"/>
    <property type="molecule type" value="Genomic_DNA"/>
</dbReference>
<organism evidence="1 2">
    <name type="scientific">Streptococcus oricebi</name>
    <dbReference type="NCBI Taxonomy" id="1547447"/>
    <lineage>
        <taxon>Bacteria</taxon>
        <taxon>Bacillati</taxon>
        <taxon>Bacillota</taxon>
        <taxon>Bacilli</taxon>
        <taxon>Lactobacillales</taxon>
        <taxon>Streptococcaceae</taxon>
        <taxon>Streptococcus</taxon>
    </lineage>
</organism>
<name>A0ABS5B245_9STRE</name>
<accession>A0ABS5B245</accession>
<keyword evidence="2" id="KW-1185">Reference proteome</keyword>
<comment type="caution">
    <text evidence="1">The sequence shown here is derived from an EMBL/GenBank/DDBJ whole genome shotgun (WGS) entry which is preliminary data.</text>
</comment>
<sequence length="105" mass="12974">MKNLADLDWDYRQKARKLDDYELELESSRWQVKRQTDDLIEQVRYLCQELPKEDMAYYQGQLESNLQAYEDFIKQEESRLVETRDHYAREHRQAVERLEKEQDSR</sequence>
<evidence type="ECO:0000313" key="2">
    <source>
        <dbReference type="Proteomes" id="UP001519296"/>
    </source>
</evidence>
<protein>
    <recommendedName>
        <fullName evidence="3">Cingulin</fullName>
    </recommendedName>
</protein>
<dbReference type="RefSeq" id="WP_209626558.1">
    <property type="nucleotide sequence ID" value="NZ_PRDG01000001.1"/>
</dbReference>
<gene>
    <name evidence="1" type="ORF">C4K46_01265</name>
</gene>
<evidence type="ECO:0000313" key="1">
    <source>
        <dbReference type="EMBL" id="MBP2622563.1"/>
    </source>
</evidence>
<dbReference type="Proteomes" id="UP001519296">
    <property type="component" value="Unassembled WGS sequence"/>
</dbReference>